<dbReference type="GO" id="GO:0046872">
    <property type="term" value="F:metal ion binding"/>
    <property type="evidence" value="ECO:0007669"/>
    <property type="project" value="UniProtKB-KW"/>
</dbReference>
<evidence type="ECO:0000256" key="3">
    <source>
        <dbReference type="ARBA" id="ARBA00022679"/>
    </source>
</evidence>
<dbReference type="GO" id="GO:0005886">
    <property type="term" value="C:plasma membrane"/>
    <property type="evidence" value="ECO:0007669"/>
    <property type="project" value="UniProtKB-SubCell"/>
</dbReference>
<feature type="transmembrane region" description="Helical" evidence="8">
    <location>
        <begin position="237"/>
        <end position="258"/>
    </location>
</feature>
<dbReference type="EMBL" id="JAGSOT010000049">
    <property type="protein sequence ID" value="MBR7797280.1"/>
    <property type="molecule type" value="Genomic_DNA"/>
</dbReference>
<accession>A0A941IDM3</accession>
<feature type="transmembrane region" description="Helical" evidence="8">
    <location>
        <begin position="316"/>
        <end position="339"/>
    </location>
</feature>
<dbReference type="GO" id="GO:0071555">
    <property type="term" value="P:cell wall organization"/>
    <property type="evidence" value="ECO:0007669"/>
    <property type="project" value="TreeGrafter"/>
</dbReference>
<keyword evidence="10" id="KW-1185">Reference proteome</keyword>
<keyword evidence="7" id="KW-0460">Magnesium</keyword>
<reference evidence="9" key="1">
    <citation type="submission" date="2021-04" db="EMBL/GenBank/DDBJ databases">
        <title>Isolation and polyphasic classification of algal microorganism.</title>
        <authorList>
            <person name="Wang S."/>
        </authorList>
    </citation>
    <scope>NUCLEOTIDE SEQUENCE</scope>
    <source>
        <strain evidence="9">720a</strain>
    </source>
</reference>
<dbReference type="RefSeq" id="WP_026681744.1">
    <property type="nucleotide sequence ID" value="NZ_BAAACY010000137.1"/>
</dbReference>
<evidence type="ECO:0000313" key="9">
    <source>
        <dbReference type="EMBL" id="MBR7797280.1"/>
    </source>
</evidence>
<feature type="transmembrane region" description="Helical" evidence="8">
    <location>
        <begin position="102"/>
        <end position="119"/>
    </location>
</feature>
<dbReference type="PROSITE" id="PS01348">
    <property type="entry name" value="MRAY_2"/>
    <property type="match status" value="1"/>
</dbReference>
<comment type="caution">
    <text evidence="9">The sequence shown here is derived from an EMBL/GenBank/DDBJ whole genome shotgun (WGS) entry which is preliminary data.</text>
</comment>
<feature type="transmembrane region" description="Helical" evidence="8">
    <location>
        <begin position="73"/>
        <end position="90"/>
    </location>
</feature>
<feature type="transmembrane region" description="Helical" evidence="8">
    <location>
        <begin position="184"/>
        <end position="203"/>
    </location>
</feature>
<dbReference type="InterPro" id="IPR000715">
    <property type="entry name" value="Glycosyl_transferase_4"/>
</dbReference>
<dbReference type="GO" id="GO:0016780">
    <property type="term" value="F:phosphotransferase activity, for other substituted phosphate groups"/>
    <property type="evidence" value="ECO:0007669"/>
    <property type="project" value="InterPro"/>
</dbReference>
<dbReference type="CDD" id="cd06853">
    <property type="entry name" value="GT_WecA_like"/>
    <property type="match status" value="1"/>
</dbReference>
<keyword evidence="6 8" id="KW-0472">Membrane</keyword>
<name>A0A941IDM3_9BACI</name>
<feature type="transmembrane region" description="Helical" evidence="8">
    <location>
        <begin position="215"/>
        <end position="231"/>
    </location>
</feature>
<feature type="transmembrane region" description="Helical" evidence="8">
    <location>
        <begin position="125"/>
        <end position="147"/>
    </location>
</feature>
<feature type="binding site" evidence="7">
    <location>
        <position position="212"/>
    </location>
    <ligand>
        <name>Mg(2+)</name>
        <dbReference type="ChEBI" id="CHEBI:18420"/>
    </ligand>
</feature>
<feature type="transmembrane region" description="Helical" evidence="8">
    <location>
        <begin position="6"/>
        <end position="26"/>
    </location>
</feature>
<organism evidence="9 10">
    <name type="scientific">Virgibacillus salarius</name>
    <dbReference type="NCBI Taxonomy" id="447199"/>
    <lineage>
        <taxon>Bacteria</taxon>
        <taxon>Bacillati</taxon>
        <taxon>Bacillota</taxon>
        <taxon>Bacilli</taxon>
        <taxon>Bacillales</taxon>
        <taxon>Bacillaceae</taxon>
        <taxon>Virgibacillus</taxon>
    </lineage>
</organism>
<sequence>MFNYLDLWIAFLIALLTAFLLTYPVKKFAMFIGAVDLPNHRKIHTKVTPRLGGLAIFLGTIAGMIYLHPMHPHLPEIAAGAVVIILTGALDDRFSIRPVVKLTGQLIAATFLVSAGLIIERLTLPFFGTVELGFISVFVTVVWVVGITNAINLIDGLDGLATGVTTIALISIFIMALIDAQVLVAYICVVLIGSNLGFLYHNFYPAKIYMGDTGSNFLGYMIAVVSMLGLFKNIALFSFIIPIIVLAVPIFDTLFAIVRRAYNKENIMMADNKHIHYQLLHAGYSHRKTVLIIYAFSALFGAMAILFSNASITTAFVITFFVLILLHVFAEMAGIVMGGKRPMLDLLQRLFKKRKVDKDNT</sequence>
<keyword evidence="7" id="KW-0479">Metal-binding</keyword>
<feature type="transmembrane region" description="Helical" evidence="8">
    <location>
        <begin position="291"/>
        <end position="310"/>
    </location>
</feature>
<keyword evidence="4 8" id="KW-0812">Transmembrane</keyword>
<dbReference type="GO" id="GO:0009103">
    <property type="term" value="P:lipopolysaccharide biosynthetic process"/>
    <property type="evidence" value="ECO:0007669"/>
    <property type="project" value="TreeGrafter"/>
</dbReference>
<evidence type="ECO:0000256" key="7">
    <source>
        <dbReference type="PIRSR" id="PIRSR600715-1"/>
    </source>
</evidence>
<dbReference type="PANTHER" id="PTHR22926">
    <property type="entry name" value="PHOSPHO-N-ACETYLMURAMOYL-PENTAPEPTIDE-TRANSFERASE"/>
    <property type="match status" value="1"/>
</dbReference>
<evidence type="ECO:0000256" key="8">
    <source>
        <dbReference type="SAM" id="Phobius"/>
    </source>
</evidence>
<dbReference type="Proteomes" id="UP000675284">
    <property type="component" value="Unassembled WGS sequence"/>
</dbReference>
<gene>
    <name evidence="9" type="ORF">KCX74_14685</name>
</gene>
<evidence type="ECO:0000313" key="10">
    <source>
        <dbReference type="Proteomes" id="UP000675284"/>
    </source>
</evidence>
<dbReference type="Pfam" id="PF00953">
    <property type="entry name" value="Glycos_transf_4"/>
    <property type="match status" value="1"/>
</dbReference>
<dbReference type="PANTHER" id="PTHR22926:SF3">
    <property type="entry name" value="UNDECAPRENYL-PHOSPHATE ALPHA-N-ACETYLGLUCOSAMINYL 1-PHOSPHATE TRANSFERASE"/>
    <property type="match status" value="1"/>
</dbReference>
<proteinExistence type="predicted"/>
<evidence type="ECO:0000256" key="5">
    <source>
        <dbReference type="ARBA" id="ARBA00022989"/>
    </source>
</evidence>
<dbReference type="GO" id="GO:0044038">
    <property type="term" value="P:cell wall macromolecule biosynthetic process"/>
    <property type="evidence" value="ECO:0007669"/>
    <property type="project" value="TreeGrafter"/>
</dbReference>
<feature type="binding site" evidence="7">
    <location>
        <position position="152"/>
    </location>
    <ligand>
        <name>Mg(2+)</name>
        <dbReference type="ChEBI" id="CHEBI:18420"/>
    </ligand>
</feature>
<dbReference type="AlphaFoldDB" id="A0A941IDM3"/>
<evidence type="ECO:0000256" key="4">
    <source>
        <dbReference type="ARBA" id="ARBA00022692"/>
    </source>
</evidence>
<comment type="cofactor">
    <cofactor evidence="7">
        <name>Mg(2+)</name>
        <dbReference type="ChEBI" id="CHEBI:18420"/>
    </cofactor>
</comment>
<dbReference type="InterPro" id="IPR018480">
    <property type="entry name" value="PNAcMuramoyl-5peptid_Trfase_CS"/>
</dbReference>
<evidence type="ECO:0000256" key="6">
    <source>
        <dbReference type="ARBA" id="ARBA00023136"/>
    </source>
</evidence>
<evidence type="ECO:0000256" key="2">
    <source>
        <dbReference type="ARBA" id="ARBA00022475"/>
    </source>
</evidence>
<comment type="subcellular location">
    <subcellularLocation>
        <location evidence="1">Cell membrane</location>
        <topology evidence="1">Multi-pass membrane protein</topology>
    </subcellularLocation>
</comment>
<keyword evidence="3 9" id="KW-0808">Transferase</keyword>
<feature type="transmembrane region" description="Helical" evidence="8">
    <location>
        <begin position="159"/>
        <end position="178"/>
    </location>
</feature>
<feature type="transmembrane region" description="Helical" evidence="8">
    <location>
        <begin position="47"/>
        <end position="67"/>
    </location>
</feature>
<keyword evidence="2" id="KW-1003">Cell membrane</keyword>
<evidence type="ECO:0000256" key="1">
    <source>
        <dbReference type="ARBA" id="ARBA00004651"/>
    </source>
</evidence>
<protein>
    <submittedName>
        <fullName evidence="9">Undecaprenyl/decaprenyl-phosphate alpha-N-acetylglucosaminyl 1-phosphate transferase</fullName>
    </submittedName>
</protein>
<keyword evidence="5 8" id="KW-1133">Transmembrane helix</keyword>